<dbReference type="RefSeq" id="WP_171824058.1">
    <property type="nucleotide sequence ID" value="NZ_CP006933.1"/>
</dbReference>
<accession>A0A089ZBD7</accession>
<evidence type="ECO:0000313" key="5">
    <source>
        <dbReference type="Proteomes" id="UP000062768"/>
    </source>
</evidence>
<dbReference type="Gene3D" id="3.40.50.2000">
    <property type="entry name" value="Glycogen Phosphorylase B"/>
    <property type="match status" value="2"/>
</dbReference>
<dbReference type="STRING" id="2162.BRM9_1301"/>
<keyword evidence="2" id="KW-0808">Transferase</keyword>
<sequence length="398" mass="45762">MNPESSRIVFIHNTAMWYRRPFFSLLSQIYPIKFVFTHLDVSKEIYDVEIDDKIEGMKNVDYTILKNYLGIAFGVIKESSGDYDIIVGGSWDSLPEIIETTLYFAIAKLRRKKFVLWTEDWNWNLKTTKRRLVKFFAQIIVRKSDAIILPGTKQKECVIYLGASPSKVFLMPNASNISRHSIESPERITERRTYPDQPVDECNLYNEYPSFKGKKIVLFVGRLVKQKGVEYLLKAFSTLKKDISDSVLVIIGKGDYEEELKKMAKDLHIDRDVYFLGHVDNDLLKNYYGPSDLCVVPSITHEMVDAWAFVVNEAMYYGNPVIATDAVGSAVDMIQDGKNGFIVPERDSTALYNSMKLILSQDELREKMGKSSKEIVETNFSYKNMVEGFQKAINFVKK</sequence>
<dbReference type="EMBL" id="CP006933">
    <property type="protein sequence ID" value="AIS32116.1"/>
    <property type="molecule type" value="Genomic_DNA"/>
</dbReference>
<name>A0A089ZBD7_METFO</name>
<dbReference type="CDD" id="cd03801">
    <property type="entry name" value="GT4_PimA-like"/>
    <property type="match status" value="1"/>
</dbReference>
<dbReference type="OrthoDB" id="132546at2157"/>
<dbReference type="EMBL" id="LN734822">
    <property type="protein sequence ID" value="CEL24650.1"/>
    <property type="molecule type" value="Genomic_DNA"/>
</dbReference>
<dbReference type="GeneID" id="24792463"/>
<evidence type="ECO:0000313" key="2">
    <source>
        <dbReference type="EMBL" id="AIS32116.1"/>
    </source>
</evidence>
<keyword evidence="5" id="KW-1185">Reference proteome</keyword>
<feature type="domain" description="Glycosyl transferase family 1" evidence="1">
    <location>
        <begin position="208"/>
        <end position="374"/>
    </location>
</feature>
<evidence type="ECO:0000259" key="1">
    <source>
        <dbReference type="Pfam" id="PF00534"/>
    </source>
</evidence>
<gene>
    <name evidence="2" type="ORF">BRM9_1301</name>
    <name evidence="3" type="ORF">MB9_1011</name>
</gene>
<dbReference type="InterPro" id="IPR001296">
    <property type="entry name" value="Glyco_trans_1"/>
</dbReference>
<dbReference type="SUPFAM" id="SSF53756">
    <property type="entry name" value="UDP-Glycosyltransferase/glycogen phosphorylase"/>
    <property type="match status" value="1"/>
</dbReference>
<dbReference type="PANTHER" id="PTHR45947:SF3">
    <property type="entry name" value="SULFOQUINOVOSYL TRANSFERASE SQD2"/>
    <property type="match status" value="1"/>
</dbReference>
<dbReference type="InterPro" id="IPR050194">
    <property type="entry name" value="Glycosyltransferase_grp1"/>
</dbReference>
<dbReference type="PANTHER" id="PTHR45947">
    <property type="entry name" value="SULFOQUINOVOSYL TRANSFERASE SQD2"/>
    <property type="match status" value="1"/>
</dbReference>
<reference evidence="3" key="2">
    <citation type="submission" date="2014-09" db="EMBL/GenBank/DDBJ databases">
        <authorList>
            <person name="Bishop-Lilly K.A."/>
            <person name="Broomall S.M."/>
            <person name="Chain P.S."/>
            <person name="Chertkov O."/>
            <person name="Coyne S.R."/>
            <person name="Daligault H.E."/>
            <person name="Davenport K.W."/>
            <person name="Erkkila T."/>
            <person name="Frey K.G."/>
            <person name="Gibbons H.S."/>
            <person name="Gu W."/>
            <person name="Jaissle J."/>
            <person name="Johnson S.L."/>
            <person name="Koroleva G.I."/>
            <person name="Ladner J.T."/>
            <person name="Lo C.-C."/>
            <person name="Minogue T.D."/>
            <person name="Munk C."/>
            <person name="Palacios G.F."/>
            <person name="Redden C.L."/>
            <person name="Rosenzweig C.N."/>
            <person name="Scholz M.B."/>
            <person name="Teshima H."/>
            <person name="Xu Y."/>
        </authorList>
    </citation>
    <scope>NUCLEOTIDE SEQUENCE</scope>
    <source>
        <strain evidence="3">Mb9</strain>
    </source>
</reference>
<evidence type="ECO:0000313" key="4">
    <source>
        <dbReference type="Proteomes" id="UP000029661"/>
    </source>
</evidence>
<proteinExistence type="predicted"/>
<dbReference type="KEGG" id="mfc:BRM9_1301"/>
<reference evidence="2" key="1">
    <citation type="submission" date="2013-12" db="EMBL/GenBank/DDBJ databases">
        <title>The complete genome sequence of Methanobacterium sp. BRM9.</title>
        <authorList>
            <consortium name="Pastoral Greenhouse Gas Research Consortium"/>
            <person name="Kelly W.J."/>
            <person name="Leahy S.C."/>
            <person name="Perry R."/>
            <person name="Li D."/>
            <person name="Altermann E."/>
            <person name="Lambie S.C."/>
            <person name="Attwood G.T."/>
        </authorList>
    </citation>
    <scope>NUCLEOTIDE SEQUENCE [LARGE SCALE GENOMIC DNA]</scope>
    <source>
        <strain evidence="2">BRM9</strain>
    </source>
</reference>
<dbReference type="Proteomes" id="UP000062768">
    <property type="component" value="Chromosome I"/>
</dbReference>
<evidence type="ECO:0000313" key="3">
    <source>
        <dbReference type="EMBL" id="CEL24650.1"/>
    </source>
</evidence>
<dbReference type="PATRIC" id="fig|2162.10.peg.1056"/>
<dbReference type="Proteomes" id="UP000029661">
    <property type="component" value="Chromosome"/>
</dbReference>
<protein>
    <submittedName>
        <fullName evidence="2">Glycosyl transferase GT4 family</fullName>
    </submittedName>
    <submittedName>
        <fullName evidence="3">Group 1 glycosyl transferase</fullName>
    </submittedName>
</protein>
<dbReference type="AlphaFoldDB" id="A0A089ZBD7"/>
<dbReference type="Pfam" id="PF00534">
    <property type="entry name" value="Glycos_transf_1"/>
    <property type="match status" value="1"/>
</dbReference>
<dbReference type="GO" id="GO:0016757">
    <property type="term" value="F:glycosyltransferase activity"/>
    <property type="evidence" value="ECO:0007669"/>
    <property type="project" value="InterPro"/>
</dbReference>
<organism evidence="2 4">
    <name type="scientific">Methanobacterium formicicum</name>
    <dbReference type="NCBI Taxonomy" id="2162"/>
    <lineage>
        <taxon>Archaea</taxon>
        <taxon>Methanobacteriati</taxon>
        <taxon>Methanobacteriota</taxon>
        <taxon>Methanomada group</taxon>
        <taxon>Methanobacteria</taxon>
        <taxon>Methanobacteriales</taxon>
        <taxon>Methanobacteriaceae</taxon>
        <taxon>Methanobacterium</taxon>
    </lineage>
</organism>